<dbReference type="GO" id="GO:0043565">
    <property type="term" value="F:sequence-specific DNA binding"/>
    <property type="evidence" value="ECO:0007669"/>
    <property type="project" value="TreeGrafter"/>
</dbReference>
<dbReference type="RefSeq" id="WP_145643450.1">
    <property type="nucleotide sequence ID" value="NZ_VIWP01000016.1"/>
</dbReference>
<dbReference type="Gene3D" id="3.40.190.290">
    <property type="match status" value="1"/>
</dbReference>
<evidence type="ECO:0000256" key="5">
    <source>
        <dbReference type="ARBA" id="ARBA00023163"/>
    </source>
</evidence>
<evidence type="ECO:0000259" key="9">
    <source>
        <dbReference type="PROSITE" id="PS50931"/>
    </source>
</evidence>
<dbReference type="InterPro" id="IPR036390">
    <property type="entry name" value="WH_DNA-bd_sf"/>
</dbReference>
<evidence type="ECO:0000256" key="7">
    <source>
        <dbReference type="ARBA" id="ARBA00067332"/>
    </source>
</evidence>
<evidence type="ECO:0000256" key="6">
    <source>
        <dbReference type="ARBA" id="ARBA00054626"/>
    </source>
</evidence>
<feature type="domain" description="HTH lysR-type" evidence="9">
    <location>
        <begin position="1"/>
        <end position="58"/>
    </location>
</feature>
<dbReference type="EMBL" id="VIWP01000016">
    <property type="protein sequence ID" value="TWF44082.1"/>
    <property type="molecule type" value="Genomic_DNA"/>
</dbReference>
<dbReference type="PROSITE" id="PS50931">
    <property type="entry name" value="HTH_LYSR"/>
    <property type="match status" value="1"/>
</dbReference>
<evidence type="ECO:0000313" key="10">
    <source>
        <dbReference type="EMBL" id="TWF44082.1"/>
    </source>
</evidence>
<dbReference type="Pfam" id="PF00126">
    <property type="entry name" value="HTH_1"/>
    <property type="match status" value="1"/>
</dbReference>
<dbReference type="Gene3D" id="1.10.10.10">
    <property type="entry name" value="Winged helix-like DNA-binding domain superfamily/Winged helix DNA-binding domain"/>
    <property type="match status" value="1"/>
</dbReference>
<keyword evidence="11" id="KW-1185">Reference proteome</keyword>
<accession>A0A561Q136</accession>
<dbReference type="PRINTS" id="PR00039">
    <property type="entry name" value="HTHLYSR"/>
</dbReference>
<organism evidence="10 11">
    <name type="scientific">Neorhizobium alkalisoli</name>
    <dbReference type="NCBI Taxonomy" id="528178"/>
    <lineage>
        <taxon>Bacteria</taxon>
        <taxon>Pseudomonadati</taxon>
        <taxon>Pseudomonadota</taxon>
        <taxon>Alphaproteobacteria</taxon>
        <taxon>Hyphomicrobiales</taxon>
        <taxon>Rhizobiaceae</taxon>
        <taxon>Rhizobium/Agrobacterium group</taxon>
        <taxon>Neorhizobium</taxon>
    </lineage>
</organism>
<evidence type="ECO:0000256" key="4">
    <source>
        <dbReference type="ARBA" id="ARBA00023159"/>
    </source>
</evidence>
<evidence type="ECO:0000256" key="3">
    <source>
        <dbReference type="ARBA" id="ARBA00023125"/>
    </source>
</evidence>
<protein>
    <recommendedName>
        <fullName evidence="7">HTH-type transcriptional regulator TtuA</fullName>
    </recommendedName>
    <alternativeName>
        <fullName evidence="8">Tartrate utilization transcriptional regulator</fullName>
    </alternativeName>
</protein>
<sequence>MNVRQLEAFKSIMELGSFTRAAEKLNLTQPAVSKLIVLLERKCGFKLFIRQQNGVVPTVEGEMLYAEVERVFLGLESVSARAEAIRKFDYGKIDIVTFPSFGTRVLPSILAEFIKDRQLTINLSSRNSRLLVDRIATQGVDVGFGMARSERPGVISELLCSMQAVCVLHPDHPLAGRSFISAPDLEGERFISLADEDGVQIDIDRVFAERGIRRDIVLKSQLTEAVCSFVAEGLGIAIVDPLSTVGFGRHELAVKRFEPQIRQDIWVMTPSFRQTSLTTQSLVKHVRKALAIRLDEITSSLV</sequence>
<dbReference type="OrthoDB" id="7260751at2"/>
<comment type="similarity">
    <text evidence="1">Belongs to the LysR transcriptional regulatory family.</text>
</comment>
<dbReference type="AlphaFoldDB" id="A0A561Q136"/>
<keyword evidence="2" id="KW-0805">Transcription regulation</keyword>
<dbReference type="Proteomes" id="UP000320653">
    <property type="component" value="Unassembled WGS sequence"/>
</dbReference>
<evidence type="ECO:0000313" key="11">
    <source>
        <dbReference type="Proteomes" id="UP000320653"/>
    </source>
</evidence>
<dbReference type="SUPFAM" id="SSF53850">
    <property type="entry name" value="Periplasmic binding protein-like II"/>
    <property type="match status" value="1"/>
</dbReference>
<dbReference type="PANTHER" id="PTHR30427">
    <property type="entry name" value="TRANSCRIPTIONAL ACTIVATOR PROTEIN LYSR"/>
    <property type="match status" value="1"/>
</dbReference>
<name>A0A561Q136_9HYPH</name>
<dbReference type="InterPro" id="IPR036388">
    <property type="entry name" value="WH-like_DNA-bd_sf"/>
</dbReference>
<comment type="function">
    <text evidence="6">Transcriptional regulator of the ttuABCDE tartrate utilization operon.</text>
</comment>
<dbReference type="GO" id="GO:0003700">
    <property type="term" value="F:DNA-binding transcription factor activity"/>
    <property type="evidence" value="ECO:0007669"/>
    <property type="project" value="InterPro"/>
</dbReference>
<evidence type="ECO:0000256" key="8">
    <source>
        <dbReference type="ARBA" id="ARBA00083243"/>
    </source>
</evidence>
<keyword evidence="5" id="KW-0804">Transcription</keyword>
<reference evidence="10 11" key="1">
    <citation type="submission" date="2019-06" db="EMBL/GenBank/DDBJ databases">
        <title>Sorghum-associated microbial communities from plants grown in Nebraska, USA.</title>
        <authorList>
            <person name="Schachtman D."/>
        </authorList>
    </citation>
    <scope>NUCLEOTIDE SEQUENCE [LARGE SCALE GENOMIC DNA]</scope>
    <source>
        <strain evidence="10 11">1225</strain>
    </source>
</reference>
<keyword evidence="3" id="KW-0238">DNA-binding</keyword>
<comment type="caution">
    <text evidence="10">The sequence shown here is derived from an EMBL/GenBank/DDBJ whole genome shotgun (WGS) entry which is preliminary data.</text>
</comment>
<dbReference type="PANTHER" id="PTHR30427:SF1">
    <property type="entry name" value="TRANSCRIPTIONAL ACTIVATOR PROTEIN LYSR"/>
    <property type="match status" value="1"/>
</dbReference>
<evidence type="ECO:0000256" key="1">
    <source>
        <dbReference type="ARBA" id="ARBA00009437"/>
    </source>
</evidence>
<dbReference type="InterPro" id="IPR005119">
    <property type="entry name" value="LysR_subst-bd"/>
</dbReference>
<proteinExistence type="inferred from homology"/>
<dbReference type="SUPFAM" id="SSF46785">
    <property type="entry name" value="Winged helix' DNA-binding domain"/>
    <property type="match status" value="1"/>
</dbReference>
<dbReference type="GO" id="GO:0010628">
    <property type="term" value="P:positive regulation of gene expression"/>
    <property type="evidence" value="ECO:0007669"/>
    <property type="project" value="TreeGrafter"/>
</dbReference>
<dbReference type="Pfam" id="PF03466">
    <property type="entry name" value="LysR_substrate"/>
    <property type="match status" value="1"/>
</dbReference>
<gene>
    <name evidence="10" type="ORF">FHW37_11686</name>
</gene>
<keyword evidence="4" id="KW-0010">Activator</keyword>
<dbReference type="InterPro" id="IPR000847">
    <property type="entry name" value="LysR_HTH_N"/>
</dbReference>
<dbReference type="FunFam" id="1.10.10.10:FF:000001">
    <property type="entry name" value="LysR family transcriptional regulator"/>
    <property type="match status" value="1"/>
</dbReference>
<evidence type="ECO:0000256" key="2">
    <source>
        <dbReference type="ARBA" id="ARBA00023015"/>
    </source>
</evidence>